<proteinExistence type="predicted"/>
<dbReference type="EMBL" id="JAPEUY010000005">
    <property type="protein sequence ID" value="KAJ4373300.1"/>
    <property type="molecule type" value="Genomic_DNA"/>
</dbReference>
<accession>A0A9W8YES6</accession>
<organism evidence="2 3">
    <name type="scientific">Neocucurbitaria cava</name>
    <dbReference type="NCBI Taxonomy" id="798079"/>
    <lineage>
        <taxon>Eukaryota</taxon>
        <taxon>Fungi</taxon>
        <taxon>Dikarya</taxon>
        <taxon>Ascomycota</taxon>
        <taxon>Pezizomycotina</taxon>
        <taxon>Dothideomycetes</taxon>
        <taxon>Pleosporomycetidae</taxon>
        <taxon>Pleosporales</taxon>
        <taxon>Pleosporineae</taxon>
        <taxon>Cucurbitariaceae</taxon>
        <taxon>Neocucurbitaria</taxon>
    </lineage>
</organism>
<feature type="compositionally biased region" description="Acidic residues" evidence="1">
    <location>
        <begin position="122"/>
        <end position="143"/>
    </location>
</feature>
<comment type="caution">
    <text evidence="2">The sequence shown here is derived from an EMBL/GenBank/DDBJ whole genome shotgun (WGS) entry which is preliminary data.</text>
</comment>
<dbReference type="AlphaFoldDB" id="A0A9W8YES6"/>
<reference evidence="2" key="1">
    <citation type="submission" date="2022-10" db="EMBL/GenBank/DDBJ databases">
        <title>Tapping the CABI collections for fungal endophytes: first genome assemblies for Collariella, Neodidymelliopsis, Ascochyta clinopodiicola, Didymella pomorum, Didymosphaeria variabile, Neocosmospora piperis and Neocucurbitaria cava.</title>
        <authorList>
            <person name="Hill R."/>
        </authorList>
    </citation>
    <scope>NUCLEOTIDE SEQUENCE</scope>
    <source>
        <strain evidence="2">IMI 356814</strain>
    </source>
</reference>
<evidence type="ECO:0000313" key="2">
    <source>
        <dbReference type="EMBL" id="KAJ4373300.1"/>
    </source>
</evidence>
<evidence type="ECO:0000313" key="3">
    <source>
        <dbReference type="Proteomes" id="UP001140560"/>
    </source>
</evidence>
<name>A0A9W8YES6_9PLEO</name>
<protein>
    <submittedName>
        <fullName evidence="2">Uncharacterized protein</fullName>
    </submittedName>
</protein>
<keyword evidence="3" id="KW-1185">Reference proteome</keyword>
<gene>
    <name evidence="2" type="ORF">N0V83_003594</name>
</gene>
<evidence type="ECO:0000256" key="1">
    <source>
        <dbReference type="SAM" id="MobiDB-lite"/>
    </source>
</evidence>
<dbReference type="Proteomes" id="UP001140560">
    <property type="component" value="Unassembled WGS sequence"/>
</dbReference>
<feature type="region of interest" description="Disordered" evidence="1">
    <location>
        <begin position="89"/>
        <end position="158"/>
    </location>
</feature>
<sequence>MESNSTQQTNNLNFDASSVAEAIRGMGGESALARVARRQGLQVQSLPPPILTPVARRALRELYAITQDILGGVPNDELQEAARRFCNDLTPELARSKKEWDANGKRSGEKRDGAALGGGENGEGDTEEDETDEEGNDENEDVDNEGKELTLTIRTRSS</sequence>
<feature type="compositionally biased region" description="Basic and acidic residues" evidence="1">
    <location>
        <begin position="94"/>
        <end position="113"/>
    </location>
</feature>